<dbReference type="Proteomes" id="UP001500393">
    <property type="component" value="Unassembled WGS sequence"/>
</dbReference>
<proteinExistence type="predicted"/>
<evidence type="ECO:0000313" key="2">
    <source>
        <dbReference type="EMBL" id="GAA1612328.1"/>
    </source>
</evidence>
<keyword evidence="3" id="KW-1185">Reference proteome</keyword>
<evidence type="ECO:0000256" key="1">
    <source>
        <dbReference type="SAM" id="MobiDB-lite"/>
    </source>
</evidence>
<evidence type="ECO:0000313" key="3">
    <source>
        <dbReference type="Proteomes" id="UP001500393"/>
    </source>
</evidence>
<protein>
    <recommendedName>
        <fullName evidence="4">Protein RecA</fullName>
    </recommendedName>
</protein>
<comment type="caution">
    <text evidence="2">The sequence shown here is derived from an EMBL/GenBank/DDBJ whole genome shotgun (WGS) entry which is preliminary data.</text>
</comment>
<name>A0ABN2EMZ1_9ACTN</name>
<feature type="region of interest" description="Disordered" evidence="1">
    <location>
        <begin position="1"/>
        <end position="22"/>
    </location>
</feature>
<organism evidence="2 3">
    <name type="scientific">Kribbella sancticallisti</name>
    <dbReference type="NCBI Taxonomy" id="460087"/>
    <lineage>
        <taxon>Bacteria</taxon>
        <taxon>Bacillati</taxon>
        <taxon>Actinomycetota</taxon>
        <taxon>Actinomycetes</taxon>
        <taxon>Propionibacteriales</taxon>
        <taxon>Kribbellaceae</taxon>
        <taxon>Kribbella</taxon>
    </lineage>
</organism>
<sequence>MFEHGEVTGTSAELSAGPAQRGRVTALDQARSLLARAKEQKAAREASTSAEGSAVVPTVLAPRTTETRVQQALDTAGVDRALPTLPAVSDLLSGAVLRGGSVYSVRGSTALVMAMMAGPSAEGAWCGVVGMPSFGAEAARGLGVDLDRLVLVPDPDREWLSVVAALVDALTVVVVRPPGEVTPGEASRLSARLRTRGAMLIAVGSWPGSEARLEVQGNSWTGLGTGDGYLTGRRATVAVTGRGAAVRPQQHQLWLPAVDGSIRSVEPVESAPPVDSQWEAVG</sequence>
<evidence type="ECO:0008006" key="4">
    <source>
        <dbReference type="Google" id="ProtNLM"/>
    </source>
</evidence>
<accession>A0ABN2EMZ1</accession>
<reference evidence="2 3" key="1">
    <citation type="journal article" date="2019" name="Int. J. Syst. Evol. Microbiol.">
        <title>The Global Catalogue of Microorganisms (GCM) 10K type strain sequencing project: providing services to taxonomists for standard genome sequencing and annotation.</title>
        <authorList>
            <consortium name="The Broad Institute Genomics Platform"/>
            <consortium name="The Broad Institute Genome Sequencing Center for Infectious Disease"/>
            <person name="Wu L."/>
            <person name="Ma J."/>
        </authorList>
    </citation>
    <scope>NUCLEOTIDE SEQUENCE [LARGE SCALE GENOMIC DNA]</scope>
    <source>
        <strain evidence="2 3">JCM 14969</strain>
    </source>
</reference>
<gene>
    <name evidence="2" type="ORF">GCM10009789_78230</name>
</gene>
<dbReference type="EMBL" id="BAAAOS010000063">
    <property type="protein sequence ID" value="GAA1612328.1"/>
    <property type="molecule type" value="Genomic_DNA"/>
</dbReference>
<feature type="region of interest" description="Disordered" evidence="1">
    <location>
        <begin position="38"/>
        <end position="61"/>
    </location>
</feature>